<dbReference type="RefSeq" id="WP_380755427.1">
    <property type="nucleotide sequence ID" value="NZ_JBHSRF010000028.1"/>
</dbReference>
<comment type="caution">
    <text evidence="2">The sequence shown here is derived from an EMBL/GenBank/DDBJ whole genome shotgun (WGS) entry which is preliminary data.</text>
</comment>
<keyword evidence="1" id="KW-1133">Transmembrane helix</keyword>
<reference evidence="3" key="1">
    <citation type="journal article" date="2019" name="Int. J. Syst. Evol. Microbiol.">
        <title>The Global Catalogue of Microorganisms (GCM) 10K type strain sequencing project: providing services to taxonomists for standard genome sequencing and annotation.</title>
        <authorList>
            <consortium name="The Broad Institute Genomics Platform"/>
            <consortium name="The Broad Institute Genome Sequencing Center for Infectious Disease"/>
            <person name="Wu L."/>
            <person name="Ma J."/>
        </authorList>
    </citation>
    <scope>NUCLEOTIDE SEQUENCE [LARGE SCALE GENOMIC DNA]</scope>
    <source>
        <strain evidence="3">JCM 30346</strain>
    </source>
</reference>
<sequence length="290" mass="31011">MVVSDDPKSAPAPETAASWPEFTERLRELHTWCGKPKYATLSKASGLAPSAISNLIGRNPLSRPPEAATLRLVEACLIYQGATAKAVQEQSRRWQSALRTLAAADGGTAAGAEDGPVPVAEDGGGAVLVPGEPGRRSWLFVVATVVVVTGIGAAAWAMSRSTLAPDPGARPTIGSPSAAASCLRKDTSIKDERTGQTWRGLFECENIPGSEVFEWARSGEVVGRLESNPSWFVCWMRGERHSGGNDIWYYTQGDYSAGKKHLEAWGFVPADKVRTISDPDPAVTRRCEFG</sequence>
<feature type="transmembrane region" description="Helical" evidence="1">
    <location>
        <begin position="138"/>
        <end position="158"/>
    </location>
</feature>
<gene>
    <name evidence="2" type="ORF">ACFP1K_19960</name>
</gene>
<dbReference type="EMBL" id="JBHSRF010000028">
    <property type="protein sequence ID" value="MFC6083458.1"/>
    <property type="molecule type" value="Genomic_DNA"/>
</dbReference>
<organism evidence="2 3">
    <name type="scientific">Sphaerisporangium aureirubrum</name>
    <dbReference type="NCBI Taxonomy" id="1544736"/>
    <lineage>
        <taxon>Bacteria</taxon>
        <taxon>Bacillati</taxon>
        <taxon>Actinomycetota</taxon>
        <taxon>Actinomycetes</taxon>
        <taxon>Streptosporangiales</taxon>
        <taxon>Streptosporangiaceae</taxon>
        <taxon>Sphaerisporangium</taxon>
    </lineage>
</organism>
<dbReference type="Proteomes" id="UP001596137">
    <property type="component" value="Unassembled WGS sequence"/>
</dbReference>
<keyword evidence="3" id="KW-1185">Reference proteome</keyword>
<protein>
    <recommendedName>
        <fullName evidence="4">XRE family transcriptional regulator</fullName>
    </recommendedName>
</protein>
<keyword evidence="1" id="KW-0812">Transmembrane</keyword>
<evidence type="ECO:0000313" key="2">
    <source>
        <dbReference type="EMBL" id="MFC6083458.1"/>
    </source>
</evidence>
<evidence type="ECO:0008006" key="4">
    <source>
        <dbReference type="Google" id="ProtNLM"/>
    </source>
</evidence>
<evidence type="ECO:0000256" key="1">
    <source>
        <dbReference type="SAM" id="Phobius"/>
    </source>
</evidence>
<name>A0ABW1NJC8_9ACTN</name>
<keyword evidence="1" id="KW-0472">Membrane</keyword>
<proteinExistence type="predicted"/>
<evidence type="ECO:0000313" key="3">
    <source>
        <dbReference type="Proteomes" id="UP001596137"/>
    </source>
</evidence>
<accession>A0ABW1NJC8</accession>